<dbReference type="GO" id="GO:0006261">
    <property type="term" value="P:DNA-templated DNA replication"/>
    <property type="evidence" value="ECO:0007669"/>
    <property type="project" value="TreeGrafter"/>
</dbReference>
<dbReference type="EMBL" id="CP059567">
    <property type="protein sequence ID" value="QMT41103.1"/>
    <property type="molecule type" value="Genomic_DNA"/>
</dbReference>
<dbReference type="GO" id="GO:0003887">
    <property type="term" value="F:DNA-directed DNA polymerase activity"/>
    <property type="evidence" value="ECO:0007669"/>
    <property type="project" value="UniProtKB-EC"/>
</dbReference>
<accession>A0A7D7N6T6</accession>
<dbReference type="AlphaFoldDB" id="A0A7D7N6T6"/>
<dbReference type="Proteomes" id="UP000514752">
    <property type="component" value="Chromosome"/>
</dbReference>
<dbReference type="PANTHER" id="PTHR11669">
    <property type="entry name" value="REPLICATION FACTOR C / DNA POLYMERASE III GAMMA-TAU SUBUNIT"/>
    <property type="match status" value="1"/>
</dbReference>
<dbReference type="GO" id="GO:0008408">
    <property type="term" value="F:3'-5' exonuclease activity"/>
    <property type="evidence" value="ECO:0007669"/>
    <property type="project" value="InterPro"/>
</dbReference>
<keyword evidence="1" id="KW-0808">Transferase</keyword>
<dbReference type="SUPFAM" id="SSF52540">
    <property type="entry name" value="P-loop containing nucleoside triphosphate hydrolases"/>
    <property type="match status" value="1"/>
</dbReference>
<evidence type="ECO:0000313" key="2">
    <source>
        <dbReference type="Proteomes" id="UP000514752"/>
    </source>
</evidence>
<dbReference type="Pfam" id="PF13177">
    <property type="entry name" value="DNA_pol3_delta2"/>
    <property type="match status" value="1"/>
</dbReference>
<protein>
    <submittedName>
        <fullName evidence="1">DNA polymerase III subunit delta</fullName>
        <ecNumber evidence="1">2.7.7.7</ecNumber>
    </submittedName>
</protein>
<dbReference type="EC" id="2.7.7.7" evidence="1"/>
<dbReference type="NCBIfam" id="TIGR00678">
    <property type="entry name" value="holB"/>
    <property type="match status" value="1"/>
</dbReference>
<dbReference type="PANTHER" id="PTHR11669:SF8">
    <property type="entry name" value="DNA POLYMERASE III SUBUNIT DELTA"/>
    <property type="match status" value="1"/>
</dbReference>
<dbReference type="InterPro" id="IPR027417">
    <property type="entry name" value="P-loop_NTPase"/>
</dbReference>
<dbReference type="GO" id="GO:0009360">
    <property type="term" value="C:DNA polymerase III complex"/>
    <property type="evidence" value="ECO:0007669"/>
    <property type="project" value="TreeGrafter"/>
</dbReference>
<proteinExistence type="predicted"/>
<evidence type="ECO:0000313" key="1">
    <source>
        <dbReference type="EMBL" id="QMT41103.1"/>
    </source>
</evidence>
<dbReference type="KEGG" id="nsg:H3L94_03435"/>
<gene>
    <name evidence="1" type="primary">holB</name>
    <name evidence="1" type="ORF">H3L94_03435</name>
</gene>
<keyword evidence="1" id="KW-0548">Nucleotidyltransferase</keyword>
<dbReference type="Gene3D" id="3.40.50.300">
    <property type="entry name" value="P-loop containing nucleotide triphosphate hydrolases"/>
    <property type="match status" value="1"/>
</dbReference>
<dbReference type="RefSeq" id="WP_182122664.1">
    <property type="nucleotide sequence ID" value="NZ_CP059567.1"/>
</dbReference>
<organism evidence="1 2">
    <name type="scientific">Neisseria shayeganii</name>
    <dbReference type="NCBI Taxonomy" id="607712"/>
    <lineage>
        <taxon>Bacteria</taxon>
        <taxon>Pseudomonadati</taxon>
        <taxon>Pseudomonadota</taxon>
        <taxon>Betaproteobacteria</taxon>
        <taxon>Neisseriales</taxon>
        <taxon>Neisseriaceae</taxon>
        <taxon>Neisseria</taxon>
    </lineage>
</organism>
<reference evidence="1 2" key="1">
    <citation type="submission" date="2020-07" db="EMBL/GenBank/DDBJ databases">
        <title>Genomic diversity of species in the Neisseriaceae family.</title>
        <authorList>
            <person name="Vincent A.T."/>
            <person name="Bernet E."/>
            <person name="Veyrier F.J."/>
        </authorList>
    </citation>
    <scope>NUCLEOTIDE SEQUENCE [LARGE SCALE GENOMIC DNA]</scope>
    <source>
        <strain evidence="1 2">DSM 22244</strain>
    </source>
</reference>
<dbReference type="InterPro" id="IPR004622">
    <property type="entry name" value="DNA_pol_HolB"/>
</dbReference>
<name>A0A7D7N6T6_9NEIS</name>
<dbReference type="InterPro" id="IPR050238">
    <property type="entry name" value="DNA_Rep/Repair_Clamp_Loader"/>
</dbReference>
<sequence>MIYPWHQDAWHQLAEHWAQRPNAWLLTGKRDTGKTAFARHLAQALLCETPQPGQQPCGQCPSCHLFAQGSHPDYYELRPELPEEGESGRKLLQIKIDAVRAVMEPLLQSSLRGGLRVVLIHPAESMNLQAANALLKMLEEPPAAVVFLLVSHNKDRLLPTIKSRCRQLLLPPPTPETALGYLKTAHPEAADQAEALLAFHSGAPLFAHDARQEQMRDALCRLLAAPRLLAILDYAAEFDKQKWPLALFLDWLHKWLADTALAQQNLPPLYYPQHADALRQTAARTRPDRLFRLTAALNRLSPYGRHTLSVKMQLEFLLTEYLAFWQNKANTP</sequence>